<feature type="compositionally biased region" description="Polar residues" evidence="1">
    <location>
        <begin position="19"/>
        <end position="32"/>
    </location>
</feature>
<dbReference type="Proteomes" id="UP001602322">
    <property type="component" value="Unassembled WGS sequence"/>
</dbReference>
<evidence type="ECO:0008006" key="4">
    <source>
        <dbReference type="Google" id="ProtNLM"/>
    </source>
</evidence>
<accession>A0ABW6X0N7</accession>
<organism evidence="2 3">
    <name type="scientific">Streptomyces argenteolus</name>
    <dbReference type="NCBI Taxonomy" id="67274"/>
    <lineage>
        <taxon>Bacteria</taxon>
        <taxon>Bacillati</taxon>
        <taxon>Actinomycetota</taxon>
        <taxon>Actinomycetes</taxon>
        <taxon>Kitasatosporales</taxon>
        <taxon>Streptomycetaceae</taxon>
        <taxon>Streptomyces</taxon>
    </lineage>
</organism>
<sequence length="54" mass="6003">MKPSTIRPARATTQRERSTTPTSVTRAANRNGSRIEPITDDETCVMPVNGSWTR</sequence>
<dbReference type="EMBL" id="JBIBEG010000001">
    <property type="protein sequence ID" value="MFF5895344.1"/>
    <property type="molecule type" value="Genomic_DNA"/>
</dbReference>
<feature type="region of interest" description="Disordered" evidence="1">
    <location>
        <begin position="1"/>
        <end position="37"/>
    </location>
</feature>
<name>A0ABW6X0N7_9ACTN</name>
<evidence type="ECO:0000313" key="2">
    <source>
        <dbReference type="EMBL" id="MFF5895344.1"/>
    </source>
</evidence>
<gene>
    <name evidence="2" type="ORF">ACFY8O_05380</name>
</gene>
<evidence type="ECO:0000313" key="3">
    <source>
        <dbReference type="Proteomes" id="UP001602322"/>
    </source>
</evidence>
<evidence type="ECO:0000256" key="1">
    <source>
        <dbReference type="SAM" id="MobiDB-lite"/>
    </source>
</evidence>
<protein>
    <recommendedName>
        <fullName evidence="4">ATP-grasp target RiPP</fullName>
    </recommendedName>
</protein>
<comment type="caution">
    <text evidence="2">The sequence shown here is derived from an EMBL/GenBank/DDBJ whole genome shotgun (WGS) entry which is preliminary data.</text>
</comment>
<dbReference type="RefSeq" id="WP_387899008.1">
    <property type="nucleotide sequence ID" value="NZ_JBIBEG010000001.1"/>
</dbReference>
<reference evidence="2 3" key="1">
    <citation type="submission" date="2024-10" db="EMBL/GenBank/DDBJ databases">
        <title>The Natural Products Discovery Center: Release of the First 8490 Sequenced Strains for Exploring Actinobacteria Biosynthetic Diversity.</title>
        <authorList>
            <person name="Kalkreuter E."/>
            <person name="Kautsar S.A."/>
            <person name="Yang D."/>
            <person name="Bader C.D."/>
            <person name="Teijaro C.N."/>
            <person name="Fluegel L."/>
            <person name="Davis C.M."/>
            <person name="Simpson J.R."/>
            <person name="Lauterbach L."/>
            <person name="Steele A.D."/>
            <person name="Gui C."/>
            <person name="Meng S."/>
            <person name="Li G."/>
            <person name="Viehrig K."/>
            <person name="Ye F."/>
            <person name="Su P."/>
            <person name="Kiefer A.F."/>
            <person name="Nichols A."/>
            <person name="Cepeda A.J."/>
            <person name="Yan W."/>
            <person name="Fan B."/>
            <person name="Jiang Y."/>
            <person name="Adhikari A."/>
            <person name="Zheng C.-J."/>
            <person name="Schuster L."/>
            <person name="Cowan T.M."/>
            <person name="Smanski M.J."/>
            <person name="Chevrette M.G."/>
            <person name="De Carvalho L.P.S."/>
            <person name="Shen B."/>
        </authorList>
    </citation>
    <scope>NUCLEOTIDE SEQUENCE [LARGE SCALE GENOMIC DNA]</scope>
    <source>
        <strain evidence="2 3">NPDC012540</strain>
    </source>
</reference>
<proteinExistence type="predicted"/>
<keyword evidence="3" id="KW-1185">Reference proteome</keyword>